<dbReference type="InterPro" id="IPR016181">
    <property type="entry name" value="Acyl_CoA_acyltransferase"/>
</dbReference>
<dbReference type="CDD" id="cd04301">
    <property type="entry name" value="NAT_SF"/>
    <property type="match status" value="1"/>
</dbReference>
<gene>
    <name evidence="4" type="ORF">G7066_00620</name>
</gene>
<dbReference type="Proteomes" id="UP000503441">
    <property type="component" value="Chromosome"/>
</dbReference>
<keyword evidence="5" id="KW-1185">Reference proteome</keyword>
<evidence type="ECO:0000313" key="5">
    <source>
        <dbReference type="Proteomes" id="UP000503441"/>
    </source>
</evidence>
<dbReference type="EMBL" id="CP049933">
    <property type="protein sequence ID" value="QIM17582.1"/>
    <property type="molecule type" value="Genomic_DNA"/>
</dbReference>
<evidence type="ECO:0000256" key="1">
    <source>
        <dbReference type="ARBA" id="ARBA00022679"/>
    </source>
</evidence>
<accession>A0ABX6JTJ2</accession>
<dbReference type="RefSeq" id="WP_166328258.1">
    <property type="nucleotide sequence ID" value="NZ_CP049933.1"/>
</dbReference>
<keyword evidence="1" id="KW-0808">Transferase</keyword>
<protein>
    <submittedName>
        <fullName evidence="4">GNAT family N-acetyltransferase</fullName>
    </submittedName>
</protein>
<keyword evidence="2" id="KW-0012">Acyltransferase</keyword>
<proteinExistence type="predicted"/>
<evidence type="ECO:0000259" key="3">
    <source>
        <dbReference type="PROSITE" id="PS51186"/>
    </source>
</evidence>
<dbReference type="PANTHER" id="PTHR43877:SF1">
    <property type="entry name" value="ACETYLTRANSFERASE"/>
    <property type="match status" value="1"/>
</dbReference>
<name>A0ABX6JTJ2_9MICO</name>
<dbReference type="Pfam" id="PF00583">
    <property type="entry name" value="Acetyltransf_1"/>
    <property type="match status" value="1"/>
</dbReference>
<dbReference type="PROSITE" id="PS51186">
    <property type="entry name" value="GNAT"/>
    <property type="match status" value="1"/>
</dbReference>
<dbReference type="Gene3D" id="3.40.630.30">
    <property type="match status" value="1"/>
</dbReference>
<feature type="domain" description="N-acetyltransferase" evidence="3">
    <location>
        <begin position="12"/>
        <end position="159"/>
    </location>
</feature>
<dbReference type="PANTHER" id="PTHR43877">
    <property type="entry name" value="AMINOALKYLPHOSPHONATE N-ACETYLTRANSFERASE-RELATED-RELATED"/>
    <property type="match status" value="1"/>
</dbReference>
<evidence type="ECO:0000256" key="2">
    <source>
        <dbReference type="ARBA" id="ARBA00023315"/>
    </source>
</evidence>
<reference evidence="4 5" key="1">
    <citation type="submission" date="2020-03" db="EMBL/GenBank/DDBJ databases">
        <title>Leucobacter sp. nov., isolated from beetles.</title>
        <authorList>
            <person name="Hyun D.-W."/>
            <person name="Bae J.-W."/>
        </authorList>
    </citation>
    <scope>NUCLEOTIDE SEQUENCE [LARGE SCALE GENOMIC DNA]</scope>
    <source>
        <strain evidence="4 5">HDW9A</strain>
    </source>
</reference>
<dbReference type="InterPro" id="IPR000182">
    <property type="entry name" value="GNAT_dom"/>
</dbReference>
<dbReference type="SUPFAM" id="SSF55729">
    <property type="entry name" value="Acyl-CoA N-acyltransferases (Nat)"/>
    <property type="match status" value="1"/>
</dbReference>
<dbReference type="InterPro" id="IPR050832">
    <property type="entry name" value="Bact_Acetyltransf"/>
</dbReference>
<evidence type="ECO:0000313" key="4">
    <source>
        <dbReference type="EMBL" id="QIM17582.1"/>
    </source>
</evidence>
<sequence>MPTRHLTVADRTVLERATFENVNRVSERFTLEDVRSRREFSHYFDAWPGGSDFGLAEVDSEGRILGVAWLTFFDEGEPGYGFVSVDVPELSVWVDGEFRGRGIGADLIRSVIREAQTRHLESLSLSVEEGNPARGLYERLGFRHAGPGFDEGTLLLPLP</sequence>
<organism evidence="4 5">
    <name type="scientific">Leucobacter coleopterorum</name>
    <dbReference type="NCBI Taxonomy" id="2714933"/>
    <lineage>
        <taxon>Bacteria</taxon>
        <taxon>Bacillati</taxon>
        <taxon>Actinomycetota</taxon>
        <taxon>Actinomycetes</taxon>
        <taxon>Micrococcales</taxon>
        <taxon>Microbacteriaceae</taxon>
        <taxon>Leucobacter</taxon>
    </lineage>
</organism>